<feature type="domain" description="DUF6273" evidence="1">
    <location>
        <begin position="44"/>
        <end position="185"/>
    </location>
</feature>
<evidence type="ECO:0000313" key="3">
    <source>
        <dbReference type="Proteomes" id="UP000292927"/>
    </source>
</evidence>
<dbReference type="AlphaFoldDB" id="A0A4Q7P2Z3"/>
<dbReference type="Pfam" id="PF19789">
    <property type="entry name" value="DUF6273"/>
    <property type="match status" value="1"/>
</dbReference>
<keyword evidence="3" id="KW-1185">Reference proteome</keyword>
<accession>A0A4Q7P2Z3</accession>
<organism evidence="2 3">
    <name type="scientific">Cuneatibacter caecimuris</name>
    <dbReference type="NCBI Taxonomy" id="1796618"/>
    <lineage>
        <taxon>Bacteria</taxon>
        <taxon>Bacillati</taxon>
        <taxon>Bacillota</taxon>
        <taxon>Clostridia</taxon>
        <taxon>Lachnospirales</taxon>
        <taxon>Lachnospiraceae</taxon>
        <taxon>Cuneatibacter</taxon>
    </lineage>
</organism>
<name>A0A4Q7P2Z3_9FIRM</name>
<sequence length="187" mass="21631">MENINVLRRQEMATKEIIVGDRILVSLAELGDFTATAHKITDRGVLFIFDEYVTSRPMNSKNTNKGGYEKSDLKKWIDSVLLEAFPEELRNRIADLSIPTVGELFGHEDKWDNEHFEPDTDEQLPLMKERENRVAYLHNEWEWGWLRNTMNREFSSAYFASVNGDGRPSYGNASASDGVRPEFWLVK</sequence>
<dbReference type="RefSeq" id="WP_130435787.1">
    <property type="nucleotide sequence ID" value="NZ_SGXF01000005.1"/>
</dbReference>
<protein>
    <recommendedName>
        <fullName evidence="1">DUF6273 domain-containing protein</fullName>
    </recommendedName>
</protein>
<dbReference type="EMBL" id="SGXF01000005">
    <property type="protein sequence ID" value="RZS94155.1"/>
    <property type="molecule type" value="Genomic_DNA"/>
</dbReference>
<evidence type="ECO:0000259" key="1">
    <source>
        <dbReference type="Pfam" id="PF19789"/>
    </source>
</evidence>
<dbReference type="InterPro" id="IPR046240">
    <property type="entry name" value="DUF6273"/>
</dbReference>
<evidence type="ECO:0000313" key="2">
    <source>
        <dbReference type="EMBL" id="RZS94155.1"/>
    </source>
</evidence>
<gene>
    <name evidence="2" type="ORF">EV209_2524</name>
</gene>
<proteinExistence type="predicted"/>
<dbReference type="OrthoDB" id="2040037at2"/>
<comment type="caution">
    <text evidence="2">The sequence shown here is derived from an EMBL/GenBank/DDBJ whole genome shotgun (WGS) entry which is preliminary data.</text>
</comment>
<reference evidence="2 3" key="1">
    <citation type="submission" date="2019-02" db="EMBL/GenBank/DDBJ databases">
        <title>Genomic Encyclopedia of Type Strains, Phase IV (KMG-IV): sequencing the most valuable type-strain genomes for metagenomic binning, comparative biology and taxonomic classification.</title>
        <authorList>
            <person name="Goeker M."/>
        </authorList>
    </citation>
    <scope>NUCLEOTIDE SEQUENCE [LARGE SCALE GENOMIC DNA]</scope>
    <source>
        <strain evidence="2 3">DSM 29486</strain>
    </source>
</reference>
<dbReference type="Proteomes" id="UP000292927">
    <property type="component" value="Unassembled WGS sequence"/>
</dbReference>